<keyword evidence="1" id="KW-0812">Transmembrane</keyword>
<dbReference type="Proteomes" id="UP000060602">
    <property type="component" value="Chromosome"/>
</dbReference>
<evidence type="ECO:0000256" key="1">
    <source>
        <dbReference type="SAM" id="Phobius"/>
    </source>
</evidence>
<keyword evidence="1" id="KW-0472">Membrane</keyword>
<feature type="transmembrane region" description="Helical" evidence="1">
    <location>
        <begin position="144"/>
        <end position="165"/>
    </location>
</feature>
<proteinExistence type="predicted"/>
<evidence type="ECO:0000313" key="3">
    <source>
        <dbReference type="Proteomes" id="UP000060602"/>
    </source>
</evidence>
<reference evidence="3" key="1">
    <citation type="submission" date="2015-12" db="EMBL/GenBank/DDBJ databases">
        <title>FDA dAtabase for Regulatory Grade micrObial Sequences (FDA-ARGOS): Supporting development and validation of Infectious Disease Dx tests.</title>
        <authorList>
            <person name="Case J."/>
            <person name="Tallon L."/>
            <person name="Sadzewicz L."/>
            <person name="Sengamalay N."/>
            <person name="Ott S."/>
            <person name="Godinez A."/>
            <person name="Nagaraj S."/>
            <person name="Nadendla S."/>
            <person name="Sichtig H."/>
        </authorList>
    </citation>
    <scope>NUCLEOTIDE SEQUENCE [LARGE SCALE GENOMIC DNA]</scope>
    <source>
        <strain evidence="3">FDAARGOS_147</strain>
    </source>
</reference>
<accession>A0A0X8P4K7</accession>
<sequence>MSMTTNFIPSDNLKHYVEAGELSTARSALFMELDDSDLEAADLRAAQAWAASRVAGLYEGYAESAFARAIDREEDHWNVEYFDTQMVYLKMNFCEARFLHLIAVRQKLRDASIGRFQAKATPDSVAHGNHHPAASSSKSALPPAVRALLIVGGAAAALALFLTVLGK</sequence>
<dbReference type="EMBL" id="CP014060">
    <property type="protein sequence ID" value="AMG39763.1"/>
    <property type="molecule type" value="Genomic_DNA"/>
</dbReference>
<gene>
    <name evidence="2" type="ORF">AL504_29445</name>
</gene>
<keyword evidence="1" id="KW-1133">Transmembrane helix</keyword>
<dbReference type="AlphaFoldDB" id="A0A0X8P4K7"/>
<evidence type="ECO:0000313" key="2">
    <source>
        <dbReference type="EMBL" id="AMG39763.1"/>
    </source>
</evidence>
<name>A0A0X8P4K7_ALCXX</name>
<organism evidence="2 3">
    <name type="scientific">Alcaligenes xylosoxydans xylosoxydans</name>
    <name type="common">Achromobacter xylosoxidans</name>
    <dbReference type="NCBI Taxonomy" id="85698"/>
    <lineage>
        <taxon>Bacteria</taxon>
        <taxon>Pseudomonadati</taxon>
        <taxon>Pseudomonadota</taxon>
        <taxon>Betaproteobacteria</taxon>
        <taxon>Burkholderiales</taxon>
        <taxon>Alcaligenaceae</taxon>
        <taxon>Achromobacter</taxon>
    </lineage>
</organism>
<protein>
    <submittedName>
        <fullName evidence="2">Uncharacterized protein</fullName>
    </submittedName>
</protein>